<protein>
    <submittedName>
        <fullName evidence="2">Uncharacterized protein</fullName>
    </submittedName>
</protein>
<reference evidence="2 3" key="1">
    <citation type="journal article" date="2016" name="Mol. Biol. Evol.">
        <title>Comparative Genomics of Early-Diverging Mushroom-Forming Fungi Provides Insights into the Origins of Lignocellulose Decay Capabilities.</title>
        <authorList>
            <person name="Nagy L.G."/>
            <person name="Riley R."/>
            <person name="Tritt A."/>
            <person name="Adam C."/>
            <person name="Daum C."/>
            <person name="Floudas D."/>
            <person name="Sun H."/>
            <person name="Yadav J.S."/>
            <person name="Pangilinan J."/>
            <person name="Larsson K.H."/>
            <person name="Matsuura K."/>
            <person name="Barry K."/>
            <person name="Labutti K."/>
            <person name="Kuo R."/>
            <person name="Ohm R.A."/>
            <person name="Bhattacharya S.S."/>
            <person name="Shirouzu T."/>
            <person name="Yoshinaga Y."/>
            <person name="Martin F.M."/>
            <person name="Grigoriev I.V."/>
            <person name="Hibbett D.S."/>
        </authorList>
    </citation>
    <scope>NUCLEOTIDE SEQUENCE [LARGE SCALE GENOMIC DNA]</scope>
    <source>
        <strain evidence="2 3">HHB14362 ss-1</strain>
    </source>
</reference>
<dbReference type="AlphaFoldDB" id="A0A165QB58"/>
<sequence length="191" mass="20671">MWVQELLDGHPRDKHSAWNAPACFLSLWCGWMWHACNGSHSNYAIFHLLGSARVGSNPAGVVTMINDISCKISVTTSCLDHLPFFAIFRVIIAFPPASPEQEGPSIDWTAGVTGPVAEAGGGMADGLESVGGETKFPSLSKGDVPSAPFPSQCRIIWCHPLIRHNSPSVGRSFFCFYLPICCRVGSQPNRV</sequence>
<keyword evidence="1" id="KW-0732">Signal</keyword>
<feature type="signal peptide" evidence="1">
    <location>
        <begin position="1"/>
        <end position="38"/>
    </location>
</feature>
<name>A0A165QB58_9AGAM</name>
<evidence type="ECO:0000256" key="1">
    <source>
        <dbReference type="SAM" id="SignalP"/>
    </source>
</evidence>
<accession>A0A165QB58</accession>
<proteinExistence type="predicted"/>
<dbReference type="EMBL" id="KV425598">
    <property type="protein sequence ID" value="KZT22168.1"/>
    <property type="molecule type" value="Genomic_DNA"/>
</dbReference>
<gene>
    <name evidence="2" type="ORF">NEOLEDRAFT_670850</name>
</gene>
<feature type="chain" id="PRO_5007864751" evidence="1">
    <location>
        <begin position="39"/>
        <end position="191"/>
    </location>
</feature>
<organism evidence="2 3">
    <name type="scientific">Neolentinus lepideus HHB14362 ss-1</name>
    <dbReference type="NCBI Taxonomy" id="1314782"/>
    <lineage>
        <taxon>Eukaryota</taxon>
        <taxon>Fungi</taxon>
        <taxon>Dikarya</taxon>
        <taxon>Basidiomycota</taxon>
        <taxon>Agaricomycotina</taxon>
        <taxon>Agaricomycetes</taxon>
        <taxon>Gloeophyllales</taxon>
        <taxon>Gloeophyllaceae</taxon>
        <taxon>Neolentinus</taxon>
    </lineage>
</organism>
<evidence type="ECO:0000313" key="3">
    <source>
        <dbReference type="Proteomes" id="UP000076761"/>
    </source>
</evidence>
<dbReference type="Proteomes" id="UP000076761">
    <property type="component" value="Unassembled WGS sequence"/>
</dbReference>
<evidence type="ECO:0000313" key="2">
    <source>
        <dbReference type="EMBL" id="KZT22168.1"/>
    </source>
</evidence>
<keyword evidence="3" id="KW-1185">Reference proteome</keyword>
<dbReference type="InParanoid" id="A0A165QB58"/>